<dbReference type="Gene3D" id="2.30.42.10">
    <property type="match status" value="1"/>
</dbReference>
<comment type="caution">
    <text evidence="2">The sequence shown here is derived from an EMBL/GenBank/DDBJ whole genome shotgun (WGS) entry which is preliminary data.</text>
</comment>
<dbReference type="Pfam" id="PF13180">
    <property type="entry name" value="PDZ_2"/>
    <property type="match status" value="1"/>
</dbReference>
<proteinExistence type="predicted"/>
<gene>
    <name evidence="2" type="ORF">ACFQT0_20230</name>
</gene>
<name>A0ABW2U8M4_9BACT</name>
<organism evidence="2 3">
    <name type="scientific">Hymenobacter humi</name>
    <dbReference type="NCBI Taxonomy" id="1411620"/>
    <lineage>
        <taxon>Bacteria</taxon>
        <taxon>Pseudomonadati</taxon>
        <taxon>Bacteroidota</taxon>
        <taxon>Cytophagia</taxon>
        <taxon>Cytophagales</taxon>
        <taxon>Hymenobacteraceae</taxon>
        <taxon>Hymenobacter</taxon>
    </lineage>
</organism>
<dbReference type="Gene3D" id="1.10.390.10">
    <property type="entry name" value="Neutral Protease Domain 2"/>
    <property type="match status" value="1"/>
</dbReference>
<dbReference type="InterPro" id="IPR036034">
    <property type="entry name" value="PDZ_sf"/>
</dbReference>
<reference evidence="3" key="1">
    <citation type="journal article" date="2019" name="Int. J. Syst. Evol. Microbiol.">
        <title>The Global Catalogue of Microorganisms (GCM) 10K type strain sequencing project: providing services to taxonomists for standard genome sequencing and annotation.</title>
        <authorList>
            <consortium name="The Broad Institute Genomics Platform"/>
            <consortium name="The Broad Institute Genome Sequencing Center for Infectious Disease"/>
            <person name="Wu L."/>
            <person name="Ma J."/>
        </authorList>
    </citation>
    <scope>NUCLEOTIDE SEQUENCE [LARGE SCALE GENOMIC DNA]</scope>
    <source>
        <strain evidence="3">JCM 19635</strain>
    </source>
</reference>
<evidence type="ECO:0000259" key="1">
    <source>
        <dbReference type="Pfam" id="PF13180"/>
    </source>
</evidence>
<evidence type="ECO:0000313" key="2">
    <source>
        <dbReference type="EMBL" id="MFC7669429.1"/>
    </source>
</evidence>
<dbReference type="RefSeq" id="WP_380204933.1">
    <property type="nucleotide sequence ID" value="NZ_JBHTEK010000001.1"/>
</dbReference>
<dbReference type="Proteomes" id="UP001596513">
    <property type="component" value="Unassembled WGS sequence"/>
</dbReference>
<dbReference type="EMBL" id="JBHTEK010000001">
    <property type="protein sequence ID" value="MFC7669429.1"/>
    <property type="molecule type" value="Genomic_DNA"/>
</dbReference>
<dbReference type="SUPFAM" id="SSF50156">
    <property type="entry name" value="PDZ domain-like"/>
    <property type="match status" value="1"/>
</dbReference>
<accession>A0ABW2U8M4</accession>
<evidence type="ECO:0000313" key="3">
    <source>
        <dbReference type="Proteomes" id="UP001596513"/>
    </source>
</evidence>
<dbReference type="InterPro" id="IPR027268">
    <property type="entry name" value="Peptidase_M4/M1_CTD_sf"/>
</dbReference>
<protein>
    <submittedName>
        <fullName evidence="2">PDZ domain-containing protein</fullName>
    </submittedName>
</protein>
<keyword evidence="3" id="KW-1185">Reference proteome</keyword>
<feature type="domain" description="PDZ" evidence="1">
    <location>
        <begin position="170"/>
        <end position="223"/>
    </location>
</feature>
<sequence length="263" mass="28962">MNLRQNSPGARFASPIDMSRYAAFMDAASSIDPLNSANTYLSYYDQGAGIALVLDLQLRQNHNTTLDKYMQALWQQFGSKQQGYAPANPYTVRDLRRVLGEISKDTVFANGFFRQYVYGHEQPRFSESLLAAGLALVPSRTQGPALSRQVEFDKQGRCLVAANTQIGSGLYKAGIDRGDQILVLDGKPIKSAADLEGALRKHSPSDVVFVKVKTRGGLEKTTQLILADDPVVQVKPVETMEKMVYSPTQKSLREAWLASQAAN</sequence>
<dbReference type="InterPro" id="IPR001478">
    <property type="entry name" value="PDZ"/>
</dbReference>